<evidence type="ECO:0000256" key="1">
    <source>
        <dbReference type="ARBA" id="ARBA00034120"/>
    </source>
</evidence>
<feature type="domain" description="Reverse transcriptase" evidence="2">
    <location>
        <begin position="1"/>
        <end position="335"/>
    </location>
</feature>
<proteinExistence type="inferred from homology"/>
<dbReference type="NCBIfam" id="NF041746">
    <property type="entry name" value="Drt2"/>
    <property type="match status" value="1"/>
</dbReference>
<evidence type="ECO:0000259" key="2">
    <source>
        <dbReference type="PROSITE" id="PS50878"/>
    </source>
</evidence>
<dbReference type="InterPro" id="IPR043502">
    <property type="entry name" value="DNA/RNA_pol_sf"/>
</dbReference>
<sequence length="446" mass="51073">MLPEYKFKARHYLHFDLPLSPSKAKALATDPAKVGSHAFYPLLSFTVTTPKVKKNDDGSFTRTPKERPIKICAHSDAAIYSYYAQILSIYYEAELATRGLTEAVTAFRRHPGRQMNNVAFAEEVFCFIQVKRPCLALGLDVSKFFDRLDHDYLKTCWQDLLGVQRLPKDHFSVYKSLANFCSVDRTEAFKEFSISPHNPKPKALNRQRICTADEFRKKIRGSGMIQFNPEISQKRGIPQGTPISAILSNIYMLEFDAAMHAAASQVGGLYRRYCDDIMVVAPPTEAQRIEDLAMEQIALLKLDINEGKTHRVEFPADKSHVALENKTLQYLGFTFSGTQKLIRASSLSRYYSKMRRGVSLARKTRAKYNSIEQSKGLPESPLRKRKLYLQYSYLISGRFKNRKGTQRKGTGNFLTYAYDAAKRMNAPEIKGQMKNHWRKLQEEMKK</sequence>
<evidence type="ECO:0000313" key="3">
    <source>
        <dbReference type="EMBL" id="MDQ8207011.1"/>
    </source>
</evidence>
<comment type="caution">
    <text evidence="3">The sequence shown here is derived from an EMBL/GenBank/DDBJ whole genome shotgun (WGS) entry which is preliminary data.</text>
</comment>
<comment type="similarity">
    <text evidence="1">Belongs to the bacterial reverse transcriptase family.</text>
</comment>
<dbReference type="EMBL" id="JARXHW010000009">
    <property type="protein sequence ID" value="MDQ8207011.1"/>
    <property type="molecule type" value="Genomic_DNA"/>
</dbReference>
<dbReference type="GO" id="GO:0003964">
    <property type="term" value="F:RNA-directed DNA polymerase activity"/>
    <property type="evidence" value="ECO:0007669"/>
    <property type="project" value="UniProtKB-KW"/>
</dbReference>
<dbReference type="SUPFAM" id="SSF56672">
    <property type="entry name" value="DNA/RNA polymerases"/>
    <property type="match status" value="1"/>
</dbReference>
<keyword evidence="4" id="KW-1185">Reference proteome</keyword>
<accession>A0ABU1AS71</accession>
<reference evidence="3 4" key="1">
    <citation type="submission" date="2023-04" db="EMBL/GenBank/DDBJ databases">
        <title>A novel bacteria isolated from coastal sediment.</title>
        <authorList>
            <person name="Liu X.-J."/>
            <person name="Du Z.-J."/>
        </authorList>
    </citation>
    <scope>NUCLEOTIDE SEQUENCE [LARGE SCALE GENOMIC DNA]</scope>
    <source>
        <strain evidence="3 4">SDUM461003</strain>
    </source>
</reference>
<dbReference type="PROSITE" id="PS50878">
    <property type="entry name" value="RT_POL"/>
    <property type="match status" value="1"/>
</dbReference>
<organism evidence="3 4">
    <name type="scientific">Thalassobacterium maritimum</name>
    <dbReference type="NCBI Taxonomy" id="3041265"/>
    <lineage>
        <taxon>Bacteria</taxon>
        <taxon>Pseudomonadati</taxon>
        <taxon>Verrucomicrobiota</taxon>
        <taxon>Opitutia</taxon>
        <taxon>Puniceicoccales</taxon>
        <taxon>Coraliomargaritaceae</taxon>
        <taxon>Thalassobacterium</taxon>
    </lineage>
</organism>
<protein>
    <submittedName>
        <fullName evidence="3">Reverse transcriptase/maturase family protein</fullName>
    </submittedName>
</protein>
<keyword evidence="3" id="KW-0808">Transferase</keyword>
<keyword evidence="3" id="KW-0548">Nucleotidyltransferase</keyword>
<dbReference type="CDD" id="cd01651">
    <property type="entry name" value="RT_G2_intron"/>
    <property type="match status" value="1"/>
</dbReference>
<dbReference type="Proteomes" id="UP001225316">
    <property type="component" value="Unassembled WGS sequence"/>
</dbReference>
<dbReference type="RefSeq" id="WP_308949149.1">
    <property type="nucleotide sequence ID" value="NZ_JARXHW010000009.1"/>
</dbReference>
<dbReference type="InterPro" id="IPR000477">
    <property type="entry name" value="RT_dom"/>
</dbReference>
<name>A0ABU1AS71_9BACT</name>
<dbReference type="PANTHER" id="PTHR34047:SF8">
    <property type="entry name" value="PROTEIN YKFC"/>
    <property type="match status" value="1"/>
</dbReference>
<keyword evidence="3" id="KW-0695">RNA-directed DNA polymerase</keyword>
<gene>
    <name evidence="3" type="ORF">QEH52_05800</name>
</gene>
<dbReference type="PANTHER" id="PTHR34047">
    <property type="entry name" value="NUCLEAR INTRON MATURASE 1, MITOCHONDRIAL-RELATED"/>
    <property type="match status" value="1"/>
</dbReference>
<dbReference type="Pfam" id="PF00078">
    <property type="entry name" value="RVT_1"/>
    <property type="match status" value="1"/>
</dbReference>
<evidence type="ECO:0000313" key="4">
    <source>
        <dbReference type="Proteomes" id="UP001225316"/>
    </source>
</evidence>
<dbReference type="InterPro" id="IPR051083">
    <property type="entry name" value="GrpII_Intron_Splice-Mob/Def"/>
</dbReference>